<dbReference type="GO" id="GO:0098552">
    <property type="term" value="C:side of membrane"/>
    <property type="evidence" value="ECO:0007669"/>
    <property type="project" value="UniProtKB-KW"/>
</dbReference>
<evidence type="ECO:0000256" key="1">
    <source>
        <dbReference type="ARBA" id="ARBA00004609"/>
    </source>
</evidence>
<dbReference type="Proteomes" id="UP000005207">
    <property type="component" value="Linkage group LG22"/>
</dbReference>
<evidence type="ECO:0000256" key="9">
    <source>
        <dbReference type="SAM" id="Phobius"/>
    </source>
</evidence>
<keyword evidence="7" id="KW-0325">Glycoprotein</keyword>
<reference evidence="10" key="3">
    <citation type="submission" date="2025-09" db="UniProtKB">
        <authorList>
            <consortium name="Ensembl"/>
        </authorList>
    </citation>
    <scope>IDENTIFICATION</scope>
</reference>
<evidence type="ECO:0000313" key="11">
    <source>
        <dbReference type="Proteomes" id="UP000005207"/>
    </source>
</evidence>
<organism evidence="10 11">
    <name type="scientific">Oreochromis niloticus</name>
    <name type="common">Nile tilapia</name>
    <name type="synonym">Tilapia nilotica</name>
    <dbReference type="NCBI Taxonomy" id="8128"/>
    <lineage>
        <taxon>Eukaryota</taxon>
        <taxon>Metazoa</taxon>
        <taxon>Chordata</taxon>
        <taxon>Craniata</taxon>
        <taxon>Vertebrata</taxon>
        <taxon>Euteleostomi</taxon>
        <taxon>Actinopterygii</taxon>
        <taxon>Neopterygii</taxon>
        <taxon>Teleostei</taxon>
        <taxon>Neoteleostei</taxon>
        <taxon>Acanthomorphata</taxon>
        <taxon>Ovalentaria</taxon>
        <taxon>Cichlomorphae</taxon>
        <taxon>Cichliformes</taxon>
        <taxon>Cichlidae</taxon>
        <taxon>African cichlids</taxon>
        <taxon>Pseudocrenilabrinae</taxon>
        <taxon>Oreochromini</taxon>
        <taxon>Oreochromis</taxon>
    </lineage>
</organism>
<keyword evidence="4" id="KW-0732">Signal</keyword>
<dbReference type="InParanoid" id="A0A669BVS0"/>
<accession>A0A669BVS0</accession>
<dbReference type="AlphaFoldDB" id="A0A669BVS0"/>
<keyword evidence="11" id="KW-1185">Reference proteome</keyword>
<evidence type="ECO:0000256" key="6">
    <source>
        <dbReference type="ARBA" id="ARBA00023157"/>
    </source>
</evidence>
<evidence type="ECO:0000256" key="8">
    <source>
        <dbReference type="ARBA" id="ARBA00023288"/>
    </source>
</evidence>
<dbReference type="PANTHER" id="PTHR47613">
    <property type="entry name" value="SPERM ACROSOME MEMBRANE-ASSOCIATED PROTEIN 4"/>
    <property type="match status" value="1"/>
</dbReference>
<keyword evidence="5 9" id="KW-0472">Membrane</keyword>
<evidence type="ECO:0000313" key="10">
    <source>
        <dbReference type="Ensembl" id="ENSONIP00000038536.1"/>
    </source>
</evidence>
<dbReference type="SUPFAM" id="SSF57302">
    <property type="entry name" value="Snake toxin-like"/>
    <property type="match status" value="1"/>
</dbReference>
<evidence type="ECO:0000256" key="5">
    <source>
        <dbReference type="ARBA" id="ARBA00023136"/>
    </source>
</evidence>
<dbReference type="Ensembl" id="ENSONIT00000078508.1">
    <property type="protein sequence ID" value="ENSONIP00000038536.1"/>
    <property type="gene ID" value="ENSONIG00000043001.1"/>
</dbReference>
<protein>
    <submittedName>
        <fullName evidence="10">Uncharacterized protein</fullName>
    </submittedName>
</protein>
<evidence type="ECO:0000256" key="4">
    <source>
        <dbReference type="ARBA" id="ARBA00022729"/>
    </source>
</evidence>
<evidence type="ECO:0000256" key="3">
    <source>
        <dbReference type="ARBA" id="ARBA00022622"/>
    </source>
</evidence>
<keyword evidence="6" id="KW-1015">Disulfide bond</keyword>
<reference evidence="11" key="1">
    <citation type="submission" date="2012-01" db="EMBL/GenBank/DDBJ databases">
        <title>The Genome Sequence of Oreochromis niloticus (Nile Tilapia).</title>
        <authorList>
            <consortium name="Broad Institute Genome Assembly Team"/>
            <consortium name="Broad Institute Sequencing Platform"/>
            <person name="Di Palma F."/>
            <person name="Johnson J."/>
            <person name="Lander E.S."/>
            <person name="Lindblad-Toh K."/>
        </authorList>
    </citation>
    <scope>NUCLEOTIDE SEQUENCE [LARGE SCALE GENOMIC DNA]</scope>
</reference>
<dbReference type="GO" id="GO:0035036">
    <property type="term" value="P:sperm-egg recognition"/>
    <property type="evidence" value="ECO:0007669"/>
    <property type="project" value="TreeGrafter"/>
</dbReference>
<keyword evidence="8" id="KW-0449">Lipoprotein</keyword>
<proteinExistence type="predicted"/>
<dbReference type="Gene3D" id="2.10.60.10">
    <property type="entry name" value="CD59"/>
    <property type="match status" value="1"/>
</dbReference>
<dbReference type="PANTHER" id="PTHR47613:SF1">
    <property type="entry name" value="SPERM ACROSOME MEMBRANE-ASSOCIATED PROTEIN 4"/>
    <property type="match status" value="1"/>
</dbReference>
<keyword evidence="9" id="KW-1133">Transmembrane helix</keyword>
<evidence type="ECO:0000256" key="7">
    <source>
        <dbReference type="ARBA" id="ARBA00023180"/>
    </source>
</evidence>
<dbReference type="FunCoup" id="A0A669BVS0">
    <property type="interactions" value="244"/>
</dbReference>
<sequence>RYMYFLSAYSVGFCFLPFFPVPLLRFFFLSLFLSPLSFHQSIINYFFKVTYPTLIKMKGCLAVANCNMTNDVTFGTNSTVYKMTKTCCNTDLCNAAPGVPGIPTLTLALATISAVFVGNLLV</sequence>
<feature type="transmembrane region" description="Helical" evidence="9">
    <location>
        <begin position="6"/>
        <end position="33"/>
    </location>
</feature>
<dbReference type="InterPro" id="IPR046354">
    <property type="entry name" value="SPACA4/Bouncer"/>
</dbReference>
<keyword evidence="9" id="KW-0812">Transmembrane</keyword>
<keyword evidence="3" id="KW-0336">GPI-anchor</keyword>
<reference evidence="10" key="2">
    <citation type="submission" date="2025-08" db="UniProtKB">
        <authorList>
            <consortium name="Ensembl"/>
        </authorList>
    </citation>
    <scope>IDENTIFICATION</scope>
</reference>
<keyword evidence="2" id="KW-1003">Cell membrane</keyword>
<evidence type="ECO:0000256" key="2">
    <source>
        <dbReference type="ARBA" id="ARBA00022475"/>
    </source>
</evidence>
<dbReference type="GO" id="GO:0005886">
    <property type="term" value="C:plasma membrane"/>
    <property type="evidence" value="ECO:0007669"/>
    <property type="project" value="UniProtKB-SubCell"/>
</dbReference>
<name>A0A669BVS0_ORENI</name>
<dbReference type="InterPro" id="IPR045860">
    <property type="entry name" value="Snake_toxin-like_sf"/>
</dbReference>
<comment type="subcellular location">
    <subcellularLocation>
        <location evidence="1">Cell membrane</location>
        <topology evidence="1">Lipid-anchor</topology>
        <topology evidence="1">GPI-anchor</topology>
    </subcellularLocation>
</comment>